<comment type="caution">
    <text evidence="1">The sequence shown here is derived from an EMBL/GenBank/DDBJ whole genome shotgun (WGS) entry which is preliminary data.</text>
</comment>
<gene>
    <name evidence="1" type="ORF">IWQ57_001007</name>
</gene>
<sequence>MQIQCLPSPIKVSDIQQSRVHGHIVATNVSDWPSLIENDYILVDKSIAIRDIMDDECERALTGMFPRRMGKTAFLELLQHFLEAVSSIPYERRLAEFQKCTIFLEHREFFDAHFARYFVIRLDFKDHGPDSRDEAAALVCTREGILHVYTAFLSHMLKDNEYLHKGVVVGVFDAAYVGIGSGLNNLGKFMAHSGIGMEGLVTNPFQRAFGFTCQDVWGLINHHVDKIWHHCGDLTGNARDTFKHKLFCGLLHHFDGYRIGSEGCIFSPFVIMSFIETLEVATPASVTFEGFRFWSESGRLGVLDSITVGDIARLEWYLNYLSLADDRAAGQILHASSVMVLLYQAGYLVPVAKDKVAIPNTEVYDDLQLNQLQGNTLETEYQNYICFILAPARTVGFMIQEEQPPAGNGRADVLMLPIAGPEDGLQPPSFCVIFELKRYDGTDTSDDARWMDVDNRRRVAAHVWGQTRGAETQIYDRYFANIAATAGWCRTIYVVAMTLWTNRFCMAVAKRTRPAHDGGAGRWPVRRLPDDNRSADIDMEQADLSAVQYASLDDQFGNPNTPPVRMRYRCGRLIALSI</sequence>
<keyword evidence="2" id="KW-1185">Reference proteome</keyword>
<dbReference type="Proteomes" id="UP001140234">
    <property type="component" value="Unassembled WGS sequence"/>
</dbReference>
<protein>
    <submittedName>
        <fullName evidence="1">Uncharacterized protein</fullName>
    </submittedName>
</protein>
<proteinExistence type="predicted"/>
<name>A0ACC1K5N0_9FUNG</name>
<accession>A0ACC1K5N0</accession>
<organism evidence="1 2">
    <name type="scientific">Coemansia nantahalensis</name>
    <dbReference type="NCBI Taxonomy" id="2789366"/>
    <lineage>
        <taxon>Eukaryota</taxon>
        <taxon>Fungi</taxon>
        <taxon>Fungi incertae sedis</taxon>
        <taxon>Zoopagomycota</taxon>
        <taxon>Kickxellomycotina</taxon>
        <taxon>Kickxellomycetes</taxon>
        <taxon>Kickxellales</taxon>
        <taxon>Kickxellaceae</taxon>
        <taxon>Coemansia</taxon>
    </lineage>
</organism>
<dbReference type="EMBL" id="JANBUJ010000144">
    <property type="protein sequence ID" value="KAJ2774041.1"/>
    <property type="molecule type" value="Genomic_DNA"/>
</dbReference>
<evidence type="ECO:0000313" key="1">
    <source>
        <dbReference type="EMBL" id="KAJ2774041.1"/>
    </source>
</evidence>
<reference evidence="1" key="1">
    <citation type="submission" date="2022-07" db="EMBL/GenBank/DDBJ databases">
        <title>Phylogenomic reconstructions and comparative analyses of Kickxellomycotina fungi.</title>
        <authorList>
            <person name="Reynolds N.K."/>
            <person name="Stajich J.E."/>
            <person name="Barry K."/>
            <person name="Grigoriev I.V."/>
            <person name="Crous P."/>
            <person name="Smith M.E."/>
        </authorList>
    </citation>
    <scope>NUCLEOTIDE SEQUENCE</scope>
    <source>
        <strain evidence="1">CBS 109366</strain>
    </source>
</reference>
<evidence type="ECO:0000313" key="2">
    <source>
        <dbReference type="Proteomes" id="UP001140234"/>
    </source>
</evidence>